<dbReference type="EMBL" id="RCHS01003278">
    <property type="protein sequence ID" value="RMX42788.1"/>
    <property type="molecule type" value="Genomic_DNA"/>
</dbReference>
<evidence type="ECO:0000313" key="1">
    <source>
        <dbReference type="EMBL" id="RMX42788.1"/>
    </source>
</evidence>
<organism evidence="1 2">
    <name type="scientific">Pocillopora damicornis</name>
    <name type="common">Cauliflower coral</name>
    <name type="synonym">Millepora damicornis</name>
    <dbReference type="NCBI Taxonomy" id="46731"/>
    <lineage>
        <taxon>Eukaryota</taxon>
        <taxon>Metazoa</taxon>
        <taxon>Cnidaria</taxon>
        <taxon>Anthozoa</taxon>
        <taxon>Hexacorallia</taxon>
        <taxon>Scleractinia</taxon>
        <taxon>Astrocoeniina</taxon>
        <taxon>Pocilloporidae</taxon>
        <taxon>Pocillopora</taxon>
    </lineage>
</organism>
<feature type="non-terminal residue" evidence="1">
    <location>
        <position position="172"/>
    </location>
</feature>
<dbReference type="AlphaFoldDB" id="A0A3M6TNA4"/>
<accession>A0A3M6TNA4</accession>
<dbReference type="Proteomes" id="UP000275408">
    <property type="component" value="Unassembled WGS sequence"/>
</dbReference>
<name>A0A3M6TNA4_POCDA</name>
<gene>
    <name evidence="1" type="ORF">pdam_00025194</name>
</gene>
<protein>
    <submittedName>
        <fullName evidence="1">Uncharacterized protein</fullName>
    </submittedName>
</protein>
<evidence type="ECO:0000313" key="2">
    <source>
        <dbReference type="Proteomes" id="UP000275408"/>
    </source>
</evidence>
<reference evidence="1 2" key="1">
    <citation type="journal article" date="2018" name="Sci. Rep.">
        <title>Comparative analysis of the Pocillopora damicornis genome highlights role of immune system in coral evolution.</title>
        <authorList>
            <person name="Cunning R."/>
            <person name="Bay R.A."/>
            <person name="Gillette P."/>
            <person name="Baker A.C."/>
            <person name="Traylor-Knowles N."/>
        </authorList>
    </citation>
    <scope>NUCLEOTIDE SEQUENCE [LARGE SCALE GENOMIC DNA]</scope>
    <source>
        <strain evidence="1">RSMAS</strain>
        <tissue evidence="1">Whole animal</tissue>
    </source>
</reference>
<keyword evidence="2" id="KW-1185">Reference proteome</keyword>
<comment type="caution">
    <text evidence="1">The sequence shown here is derived from an EMBL/GenBank/DDBJ whole genome shotgun (WGS) entry which is preliminary data.</text>
</comment>
<proteinExistence type="predicted"/>
<sequence>MDLHINSETVASLGKRRLYKSTTSDGSVGDQNKLRVRQTILIQRLWCEMSFPAASSKLLKQLRELNPKMALSQIMTARTESTTIVLTKFGKSPQGSFAIYQLSMNEDNFKVFCDISSVNRSDSDNHVNDSQITAFPRFPLMLHINSFKYQLSGEGRENRDINTTYHMPFCLK</sequence>